<dbReference type="InterPro" id="IPR004919">
    <property type="entry name" value="GmrSD_N"/>
</dbReference>
<dbReference type="AlphaFoldDB" id="A0A0K9F144"/>
<protein>
    <recommendedName>
        <fullName evidence="1">GmrSD restriction endonucleases N-terminal domain-containing protein</fullName>
    </recommendedName>
</protein>
<comment type="caution">
    <text evidence="2">The sequence shown here is derived from an EMBL/GenBank/DDBJ whole genome shotgun (WGS) entry which is preliminary data.</text>
</comment>
<evidence type="ECO:0000313" key="3">
    <source>
        <dbReference type="Proteomes" id="UP000037326"/>
    </source>
</evidence>
<name>A0A0K9F144_9BACI</name>
<sequence length="346" mass="40159">MTLDEQLQEQKRRVDFNSYDISVKELISMFESGIIDIAPEYQRQFRWEEDRQSSLIESIFLGIPIPNLFMATNADGTWELIDGVQRLSTIIHFAGSEEVLGKINLKENLILDNLEKITELNRKKFSELSKNHQYSFLLNSPLKVITLSDKSDVDVRFDLFERLNTGGVKLSDQEIRSCIFRGNFNNFIKELAKNEYFAKVVKLTKKQENDGTKEELVLRFFAYLNDYQNFDHSVIKFLNNYMKQASENFNYEEGTKIFEYVFKSLFEKLENGIVRGTRNLTPLNLYEAISVGAALAYLNTGKLNLSDINGWMNSEQMQSITSGATNSKSRVRERIHFAKENFEKEC</sequence>
<dbReference type="RefSeq" id="WP_049669018.1">
    <property type="nucleotide sequence ID" value="NZ_LFXJ01000013.1"/>
</dbReference>
<dbReference type="GeneID" id="96601225"/>
<feature type="domain" description="GmrSD restriction endonucleases N-terminal" evidence="1">
    <location>
        <begin position="24"/>
        <end position="180"/>
    </location>
</feature>
<dbReference type="Pfam" id="PF03235">
    <property type="entry name" value="GmrSD_N"/>
    <property type="match status" value="1"/>
</dbReference>
<reference evidence="3" key="1">
    <citation type="submission" date="2015-07" db="EMBL/GenBank/DDBJ databases">
        <authorList>
            <consortium name="Consortium for Microbial Forensics and Genomics (microFORGE)"/>
            <person name="Knight B.M."/>
            <person name="Roberts D.P."/>
            <person name="Lin D."/>
            <person name="Hari K."/>
            <person name="Fletcher J."/>
            <person name="Melcher U."/>
            <person name="Blagden T."/>
            <person name="Winegar R.A."/>
        </authorList>
    </citation>
    <scope>NUCLEOTIDE SEQUENCE [LARGE SCALE GENOMIC DNA]</scope>
    <source>
        <strain evidence="3">DSM 23493</strain>
    </source>
</reference>
<accession>A0A0K9F144</accession>
<dbReference type="PANTHER" id="PTHR39639:SF1">
    <property type="entry name" value="DUF262 DOMAIN-CONTAINING PROTEIN"/>
    <property type="match status" value="1"/>
</dbReference>
<gene>
    <name evidence="2" type="ORF">ACZ11_23790</name>
</gene>
<evidence type="ECO:0000313" key="2">
    <source>
        <dbReference type="EMBL" id="KMY28260.1"/>
    </source>
</evidence>
<dbReference type="Proteomes" id="UP000037326">
    <property type="component" value="Unassembled WGS sequence"/>
</dbReference>
<organism evidence="2 3">
    <name type="scientific">Lysinibacillus xylanilyticus</name>
    <dbReference type="NCBI Taxonomy" id="582475"/>
    <lineage>
        <taxon>Bacteria</taxon>
        <taxon>Bacillati</taxon>
        <taxon>Bacillota</taxon>
        <taxon>Bacilli</taxon>
        <taxon>Bacillales</taxon>
        <taxon>Bacillaceae</taxon>
        <taxon>Lysinibacillus</taxon>
    </lineage>
</organism>
<dbReference type="PANTHER" id="PTHR39639">
    <property type="entry name" value="CHROMOSOME 16, WHOLE GENOME SHOTGUN SEQUENCE"/>
    <property type="match status" value="1"/>
</dbReference>
<evidence type="ECO:0000259" key="1">
    <source>
        <dbReference type="Pfam" id="PF03235"/>
    </source>
</evidence>
<dbReference type="EMBL" id="LFXJ01000013">
    <property type="protein sequence ID" value="KMY28260.1"/>
    <property type="molecule type" value="Genomic_DNA"/>
</dbReference>
<dbReference type="PATRIC" id="fig|582475.4.peg.4718"/>
<dbReference type="OrthoDB" id="9770340at2"/>
<proteinExistence type="predicted"/>